<dbReference type="Proteomes" id="UP000178606">
    <property type="component" value="Unassembled WGS sequence"/>
</dbReference>
<dbReference type="PANTHER" id="PTHR39082">
    <property type="entry name" value="PHOSPHOLIPASE C-BETA-2-RELATED"/>
    <property type="match status" value="1"/>
</dbReference>
<dbReference type="InterPro" id="IPR052376">
    <property type="entry name" value="Oxidative_Scav/Glycosyltrans"/>
</dbReference>
<evidence type="ECO:0000313" key="4">
    <source>
        <dbReference type="Proteomes" id="UP000178606"/>
    </source>
</evidence>
<dbReference type="InterPro" id="IPR056003">
    <property type="entry name" value="CT398_CC_hairpin"/>
</dbReference>
<feature type="coiled-coil region" evidence="1">
    <location>
        <begin position="104"/>
        <end position="170"/>
    </location>
</feature>
<sequence length="235" mass="26501">MRLSDLLHDLQDIDTRLDGARGSLNQIRRQLGDRSALDLPTQELAHAREALHQIEAAERDLELETEGRRSKIASDEKKLYGGSVTNPKELGSLQDEVNLEKRAFDRIETRLLELLEERDLATQRRNELQTALDSLTEHWNTQQEQAHRRADELERDAGDLEQRREALIGQVAGPARSTYDTLRRQKGGVAVAPVLQRTCQACRVGLTPAIEQRARIGAELVLCHSCGRILYVAIS</sequence>
<dbReference type="Pfam" id="PF24481">
    <property type="entry name" value="CT398_CC"/>
    <property type="match status" value="1"/>
</dbReference>
<accession>A0A1F6CAD8</accession>
<proteinExistence type="predicted"/>
<reference evidence="3 4" key="1">
    <citation type="journal article" date="2016" name="Nat. Commun.">
        <title>Thousands of microbial genomes shed light on interconnected biogeochemical processes in an aquifer system.</title>
        <authorList>
            <person name="Anantharaman K."/>
            <person name="Brown C.T."/>
            <person name="Hug L.A."/>
            <person name="Sharon I."/>
            <person name="Castelle C.J."/>
            <person name="Probst A.J."/>
            <person name="Thomas B.C."/>
            <person name="Singh A."/>
            <person name="Wilkins M.J."/>
            <person name="Karaoz U."/>
            <person name="Brodie E.L."/>
            <person name="Williams K.H."/>
            <person name="Hubbard S.S."/>
            <person name="Banfield J.F."/>
        </authorList>
    </citation>
    <scope>NUCLEOTIDE SEQUENCE [LARGE SCALE GENOMIC DNA]</scope>
    <source>
        <strain evidence="4">RIFCSPLOWO2_12_FULL_64_10</strain>
    </source>
</reference>
<dbReference type="Gene3D" id="1.10.287.1490">
    <property type="match status" value="1"/>
</dbReference>
<dbReference type="AlphaFoldDB" id="A0A1F6CAD8"/>
<feature type="domain" description="CT398-like coiled coil hairpin" evidence="2">
    <location>
        <begin position="10"/>
        <end position="187"/>
    </location>
</feature>
<evidence type="ECO:0000259" key="2">
    <source>
        <dbReference type="Pfam" id="PF24481"/>
    </source>
</evidence>
<dbReference type="EMBL" id="MFKF01000350">
    <property type="protein sequence ID" value="OGG45991.1"/>
    <property type="molecule type" value="Genomic_DNA"/>
</dbReference>
<keyword evidence="1" id="KW-0175">Coiled coil</keyword>
<name>A0A1F6CAD8_HANXR</name>
<gene>
    <name evidence="3" type="ORF">A3F84_25495</name>
</gene>
<comment type="caution">
    <text evidence="3">The sequence shown here is derived from an EMBL/GenBank/DDBJ whole genome shotgun (WGS) entry which is preliminary data.</text>
</comment>
<organism evidence="3 4">
    <name type="scientific">Handelsmanbacteria sp. (strain RIFCSPLOWO2_12_FULL_64_10)</name>
    <dbReference type="NCBI Taxonomy" id="1817868"/>
    <lineage>
        <taxon>Bacteria</taxon>
        <taxon>Candidatus Handelsmaniibacteriota</taxon>
    </lineage>
</organism>
<dbReference type="PANTHER" id="PTHR39082:SF1">
    <property type="entry name" value="SCAVENGER RECEPTOR CLASS A MEMBER 3"/>
    <property type="match status" value="1"/>
</dbReference>
<evidence type="ECO:0000313" key="3">
    <source>
        <dbReference type="EMBL" id="OGG45991.1"/>
    </source>
</evidence>
<evidence type="ECO:0000256" key="1">
    <source>
        <dbReference type="SAM" id="Coils"/>
    </source>
</evidence>
<protein>
    <recommendedName>
        <fullName evidence="2">CT398-like coiled coil hairpin domain-containing protein</fullName>
    </recommendedName>
</protein>